<evidence type="ECO:0000313" key="10">
    <source>
        <dbReference type="EMBL" id="MEC5421918.1"/>
    </source>
</evidence>
<keyword evidence="6 9" id="KW-0521">NADP</keyword>
<sequence>MTNRRNMFFYYKKEKEIEHKLQALFSLARQNGFSIVEDAKDATIIISVGGDGAFLQAVRKTGFREDCLYTGITQAEESGLYCDFNMDNFDEMLHSMVHEEMEVRRFPVINVLVNGETSFECLNEVSVRSTIIKSIVIDVHIDDMHFETFRGDGLIIATPTGSTGYNKSTNGAVIDPIIPCFQVSELASINNNRYRTLGSSFVLSQDRQLSLKIIQDGNDYPIIGLDNEAYSIRNIQNIAVTLSNKVVKTVKLKNNSYWDRVKRTFL</sequence>
<evidence type="ECO:0000256" key="6">
    <source>
        <dbReference type="ARBA" id="ARBA00022857"/>
    </source>
</evidence>
<evidence type="ECO:0000256" key="2">
    <source>
        <dbReference type="ARBA" id="ARBA00022679"/>
    </source>
</evidence>
<gene>
    <name evidence="9" type="primary">nadK</name>
    <name evidence="10" type="ORF">QGM71_00230</name>
</gene>
<feature type="binding site" evidence="9">
    <location>
        <position position="150"/>
    </location>
    <ligand>
        <name>NAD(+)</name>
        <dbReference type="ChEBI" id="CHEBI:57540"/>
    </ligand>
</feature>
<dbReference type="InterPro" id="IPR016064">
    <property type="entry name" value="NAD/diacylglycerol_kinase_sf"/>
</dbReference>
<comment type="caution">
    <text evidence="9">Lacks conserved residue(s) required for the propagation of feature annotation.</text>
</comment>
<dbReference type="InterPro" id="IPR017437">
    <property type="entry name" value="ATP-NAD_kinase_PpnK-typ_C"/>
</dbReference>
<dbReference type="InterPro" id="IPR002504">
    <property type="entry name" value="NADK"/>
</dbReference>
<keyword evidence="11" id="KW-1185">Reference proteome</keyword>
<feature type="binding site" evidence="9">
    <location>
        <begin position="51"/>
        <end position="52"/>
    </location>
    <ligand>
        <name>NAD(+)</name>
        <dbReference type="ChEBI" id="CHEBI:57540"/>
    </ligand>
</feature>
<dbReference type="InterPro" id="IPR017438">
    <property type="entry name" value="ATP-NAD_kinase_N"/>
</dbReference>
<dbReference type="NCBIfam" id="NF002902">
    <property type="entry name" value="PRK03501.1"/>
    <property type="match status" value="1"/>
</dbReference>
<evidence type="ECO:0000256" key="7">
    <source>
        <dbReference type="ARBA" id="ARBA00023027"/>
    </source>
</evidence>
<keyword evidence="5 9" id="KW-0067">ATP-binding</keyword>
<dbReference type="HAMAP" id="MF_00361">
    <property type="entry name" value="NAD_kinase"/>
    <property type="match status" value="1"/>
</dbReference>
<dbReference type="SUPFAM" id="SSF111331">
    <property type="entry name" value="NAD kinase/diacylglycerol kinase-like"/>
    <property type="match status" value="1"/>
</dbReference>
<keyword evidence="2 9" id="KW-0808">Transferase</keyword>
<feature type="binding site" evidence="9">
    <location>
        <begin position="123"/>
        <end position="124"/>
    </location>
    <ligand>
        <name>NAD(+)</name>
        <dbReference type="ChEBI" id="CHEBI:57540"/>
    </ligand>
</feature>
<dbReference type="Gene3D" id="3.40.50.10330">
    <property type="entry name" value="Probable inorganic polyphosphate/atp-NAD kinase, domain 1"/>
    <property type="match status" value="1"/>
</dbReference>
<proteinExistence type="inferred from homology"/>
<organism evidence="10 11">
    <name type="scientific">Virgibacillus tibetensis</name>
    <dbReference type="NCBI Taxonomy" id="3042313"/>
    <lineage>
        <taxon>Bacteria</taxon>
        <taxon>Bacillati</taxon>
        <taxon>Bacillota</taxon>
        <taxon>Bacilli</taxon>
        <taxon>Bacillales</taxon>
        <taxon>Bacillaceae</taxon>
        <taxon>Virgibacillus</taxon>
    </lineage>
</organism>
<feature type="binding site" evidence="9">
    <location>
        <begin position="163"/>
        <end position="168"/>
    </location>
    <ligand>
        <name>NAD(+)</name>
        <dbReference type="ChEBI" id="CHEBI:57540"/>
    </ligand>
</feature>
<name>A0ABU6K966_9BACI</name>
<dbReference type="Gene3D" id="2.60.200.30">
    <property type="entry name" value="Probable inorganic polyphosphate/atp-NAD kinase, domain 2"/>
    <property type="match status" value="1"/>
</dbReference>
<dbReference type="EC" id="2.7.1.23" evidence="9"/>
<feature type="binding site" evidence="9">
    <location>
        <position position="152"/>
    </location>
    <ligand>
        <name>NAD(+)</name>
        <dbReference type="ChEBI" id="CHEBI:57540"/>
    </ligand>
</feature>
<keyword evidence="1 9" id="KW-0963">Cytoplasm</keyword>
<protein>
    <recommendedName>
        <fullName evidence="9">NAD kinase</fullName>
        <ecNumber evidence="9">2.7.1.23</ecNumber>
    </recommendedName>
    <alternativeName>
        <fullName evidence="9">ATP-dependent NAD kinase</fullName>
    </alternativeName>
</protein>
<dbReference type="PANTHER" id="PTHR20275">
    <property type="entry name" value="NAD KINASE"/>
    <property type="match status" value="1"/>
</dbReference>
<comment type="subcellular location">
    <subcellularLocation>
        <location evidence="9">Cytoplasm</location>
    </subcellularLocation>
</comment>
<comment type="cofactor">
    <cofactor evidence="9">
        <name>a divalent metal cation</name>
        <dbReference type="ChEBI" id="CHEBI:60240"/>
    </cofactor>
</comment>
<evidence type="ECO:0000256" key="1">
    <source>
        <dbReference type="ARBA" id="ARBA00022490"/>
    </source>
</evidence>
<evidence type="ECO:0000256" key="3">
    <source>
        <dbReference type="ARBA" id="ARBA00022741"/>
    </source>
</evidence>
<comment type="similarity">
    <text evidence="9">Belongs to the NAD kinase family.</text>
</comment>
<evidence type="ECO:0000256" key="9">
    <source>
        <dbReference type="HAMAP-Rule" id="MF_00361"/>
    </source>
</evidence>
<keyword evidence="3 9" id="KW-0547">Nucleotide-binding</keyword>
<evidence type="ECO:0000256" key="4">
    <source>
        <dbReference type="ARBA" id="ARBA00022777"/>
    </source>
</evidence>
<dbReference type="PANTHER" id="PTHR20275:SF9">
    <property type="entry name" value="NAD KINASE 2"/>
    <property type="match status" value="1"/>
</dbReference>
<dbReference type="Pfam" id="PF20143">
    <property type="entry name" value="NAD_kinase_C"/>
    <property type="match status" value="1"/>
</dbReference>
<evidence type="ECO:0000313" key="11">
    <source>
        <dbReference type="Proteomes" id="UP001335737"/>
    </source>
</evidence>
<accession>A0ABU6K966</accession>
<reference evidence="10 11" key="1">
    <citation type="journal article" date="2024" name="Int. J. Syst. Evol. Microbiol.">
        <title>Virgibacillus tibetensis sp. nov., isolated from salt lake on the Tibetan Plateau of China.</title>
        <authorList>
            <person name="Phurbu D."/>
            <person name="Liu Z.-X."/>
            <person name="Wang R."/>
            <person name="Zheng Y.-Y."/>
            <person name="Liu H.-C."/>
            <person name="Zhou Y.-G."/>
            <person name="Yu Y.-J."/>
            <person name="Li A.-H."/>
        </authorList>
    </citation>
    <scope>NUCLEOTIDE SEQUENCE [LARGE SCALE GENOMIC DNA]</scope>
    <source>
        <strain evidence="10 11">C22-A2</strain>
    </source>
</reference>
<comment type="catalytic activity">
    <reaction evidence="8 9">
        <text>NAD(+) + ATP = ADP + NADP(+) + H(+)</text>
        <dbReference type="Rhea" id="RHEA:18629"/>
        <dbReference type="ChEBI" id="CHEBI:15378"/>
        <dbReference type="ChEBI" id="CHEBI:30616"/>
        <dbReference type="ChEBI" id="CHEBI:57540"/>
        <dbReference type="ChEBI" id="CHEBI:58349"/>
        <dbReference type="ChEBI" id="CHEBI:456216"/>
        <dbReference type="EC" id="2.7.1.23"/>
    </reaction>
</comment>
<keyword evidence="7 9" id="KW-0520">NAD</keyword>
<comment type="function">
    <text evidence="9">Involved in the regulation of the intracellular balance of NAD and NADP, and is a key enzyme in the biosynthesis of NADP. Catalyzes specifically the phosphorylation on 2'-hydroxyl of the adenosine moiety of NAD to yield NADP.</text>
</comment>
<dbReference type="EMBL" id="JARZFX010000001">
    <property type="protein sequence ID" value="MEC5421918.1"/>
    <property type="molecule type" value="Genomic_DNA"/>
</dbReference>
<dbReference type="Proteomes" id="UP001335737">
    <property type="component" value="Unassembled WGS sequence"/>
</dbReference>
<evidence type="ECO:0000256" key="8">
    <source>
        <dbReference type="ARBA" id="ARBA00047925"/>
    </source>
</evidence>
<comment type="caution">
    <text evidence="10">The sequence shown here is derived from an EMBL/GenBank/DDBJ whole genome shotgun (WGS) entry which is preliminary data.</text>
</comment>
<dbReference type="GO" id="GO:0016301">
    <property type="term" value="F:kinase activity"/>
    <property type="evidence" value="ECO:0007669"/>
    <property type="project" value="UniProtKB-KW"/>
</dbReference>
<feature type="binding site" evidence="9">
    <location>
        <position position="187"/>
    </location>
    <ligand>
        <name>NAD(+)</name>
        <dbReference type="ChEBI" id="CHEBI:57540"/>
    </ligand>
</feature>
<feature type="active site" description="Proton acceptor" evidence="9">
    <location>
        <position position="51"/>
    </location>
</feature>
<evidence type="ECO:0000256" key="5">
    <source>
        <dbReference type="ARBA" id="ARBA00022840"/>
    </source>
</evidence>
<keyword evidence="4 9" id="KW-0418">Kinase</keyword>